<evidence type="ECO:0008006" key="4">
    <source>
        <dbReference type="Google" id="ProtNLM"/>
    </source>
</evidence>
<proteinExistence type="predicted"/>
<evidence type="ECO:0000313" key="3">
    <source>
        <dbReference type="Proteomes" id="UP000789595"/>
    </source>
</evidence>
<name>A0A8J2STG3_9STRA</name>
<feature type="signal peptide" evidence="1">
    <location>
        <begin position="1"/>
        <end position="21"/>
    </location>
</feature>
<feature type="chain" id="PRO_5035159140" description="DUF1579 domain-containing protein" evidence="1">
    <location>
        <begin position="22"/>
        <end position="225"/>
    </location>
</feature>
<evidence type="ECO:0000313" key="2">
    <source>
        <dbReference type="EMBL" id="CAH0373362.1"/>
    </source>
</evidence>
<keyword evidence="3" id="KW-1185">Reference proteome</keyword>
<protein>
    <recommendedName>
        <fullName evidence="4">DUF1579 domain-containing protein</fullName>
    </recommendedName>
</protein>
<keyword evidence="1" id="KW-0732">Signal</keyword>
<organism evidence="2 3">
    <name type="scientific">Pelagomonas calceolata</name>
    <dbReference type="NCBI Taxonomy" id="35677"/>
    <lineage>
        <taxon>Eukaryota</taxon>
        <taxon>Sar</taxon>
        <taxon>Stramenopiles</taxon>
        <taxon>Ochrophyta</taxon>
        <taxon>Pelagophyceae</taxon>
        <taxon>Pelagomonadales</taxon>
        <taxon>Pelagomonadaceae</taxon>
        <taxon>Pelagomonas</taxon>
    </lineage>
</organism>
<reference evidence="2" key="1">
    <citation type="submission" date="2021-11" db="EMBL/GenBank/DDBJ databases">
        <authorList>
            <consortium name="Genoscope - CEA"/>
            <person name="William W."/>
        </authorList>
    </citation>
    <scope>NUCLEOTIDE SEQUENCE</scope>
</reference>
<sequence>MPSSRRRARTTLWLVASIAAAVDVRRCTRPRLAPQLLSRRALPGAIAACTVAGRAAASDLLDVCPNCDQPIDALPLATIRGKWSLDAQWAEDGLPRTLRGTVAFRSLGDPNRGRCTFSSDTLTGSGSWAEKPARIRKGQFTWSARWRLRLSDGTVLAFRGDTSTGAPDDFMEVRRPPSINDGEVLVEEPVQRRVGSFAATQVVSWQGSDSEEARMTGDYGRKPLR</sequence>
<dbReference type="OrthoDB" id="201723at2759"/>
<dbReference type="EMBL" id="CAKKNE010000004">
    <property type="protein sequence ID" value="CAH0373362.1"/>
    <property type="molecule type" value="Genomic_DNA"/>
</dbReference>
<dbReference type="Proteomes" id="UP000789595">
    <property type="component" value="Unassembled WGS sequence"/>
</dbReference>
<dbReference type="AlphaFoldDB" id="A0A8J2STG3"/>
<gene>
    <name evidence="2" type="ORF">PECAL_4P05520</name>
</gene>
<evidence type="ECO:0000256" key="1">
    <source>
        <dbReference type="SAM" id="SignalP"/>
    </source>
</evidence>
<comment type="caution">
    <text evidence="2">The sequence shown here is derived from an EMBL/GenBank/DDBJ whole genome shotgun (WGS) entry which is preliminary data.</text>
</comment>
<accession>A0A8J2STG3</accession>